<reference evidence="6" key="2">
    <citation type="submission" date="2017-04" db="EMBL/GenBank/DDBJ databases">
        <title>Function of individual gut microbiota members based on whole genome sequencing of pure cultures obtained from chicken caecum.</title>
        <authorList>
            <person name="Medvecky M."/>
            <person name="Cejkova D."/>
            <person name="Polansky O."/>
            <person name="Karasova D."/>
            <person name="Kubasova T."/>
            <person name="Cizek A."/>
            <person name="Rychlik I."/>
        </authorList>
    </citation>
    <scope>NUCLEOTIDE SEQUENCE [LARGE SCALE GENOMIC DNA]</scope>
    <source>
        <strain evidence="6">An175</strain>
    </source>
</reference>
<dbReference type="AlphaFoldDB" id="A0A174M580"/>
<dbReference type="InterPro" id="IPR015942">
    <property type="entry name" value="Asp/Glu/hydantoin_racemase"/>
</dbReference>
<dbReference type="RefSeq" id="WP_024729965.1">
    <property type="nucleotide sequence ID" value="NZ_CABIWA010000001.1"/>
</dbReference>
<dbReference type="OrthoDB" id="978447at2"/>
<reference evidence="2 5" key="1">
    <citation type="submission" date="2015-09" db="EMBL/GenBank/DDBJ databases">
        <authorList>
            <consortium name="Pathogen Informatics"/>
        </authorList>
    </citation>
    <scope>NUCLEOTIDE SEQUENCE [LARGE SCALE GENOMIC DNA]</scope>
    <source>
        <strain evidence="2 5">2789STDY5834939</strain>
    </source>
</reference>
<dbReference type="Proteomes" id="UP000260828">
    <property type="component" value="Unassembled WGS sequence"/>
</dbReference>
<reference evidence="4 7" key="4">
    <citation type="submission" date="2018-08" db="EMBL/GenBank/DDBJ databases">
        <title>A genome reference for cultivated species of the human gut microbiota.</title>
        <authorList>
            <person name="Zou Y."/>
            <person name="Xue W."/>
            <person name="Luo G."/>
        </authorList>
    </citation>
    <scope>NUCLEOTIDE SEQUENCE [LARGE SCALE GENOMIC DNA]</scope>
    <source>
        <strain evidence="4 7">TF05-12AC</strain>
    </source>
</reference>
<evidence type="ECO:0000256" key="1">
    <source>
        <dbReference type="ARBA" id="ARBA00038414"/>
    </source>
</evidence>
<comment type="similarity">
    <text evidence="1">Belongs to the HyuE racemase family.</text>
</comment>
<dbReference type="Pfam" id="PF01177">
    <property type="entry name" value="Asp_Glu_race"/>
    <property type="match status" value="1"/>
</dbReference>
<dbReference type="EMBL" id="CZBE01000002">
    <property type="protein sequence ID" value="CUP31523.1"/>
    <property type="molecule type" value="Genomic_DNA"/>
</dbReference>
<evidence type="ECO:0000313" key="6">
    <source>
        <dbReference type="Proteomes" id="UP000196386"/>
    </source>
</evidence>
<accession>A0A174M580</accession>
<dbReference type="GO" id="GO:0047661">
    <property type="term" value="F:amino-acid racemase activity"/>
    <property type="evidence" value="ECO:0007669"/>
    <property type="project" value="InterPro"/>
</dbReference>
<dbReference type="GeneID" id="72464720"/>
<organism evidence="2 5">
    <name type="scientific">Anaerotruncus colihominis</name>
    <dbReference type="NCBI Taxonomy" id="169435"/>
    <lineage>
        <taxon>Bacteria</taxon>
        <taxon>Bacillati</taxon>
        <taxon>Bacillota</taxon>
        <taxon>Clostridia</taxon>
        <taxon>Eubacteriales</taxon>
        <taxon>Oscillospiraceae</taxon>
        <taxon>Anaerotruncus</taxon>
    </lineage>
</organism>
<protein>
    <submittedName>
        <fullName evidence="2">Hydantoin racemase</fullName>
    </submittedName>
</protein>
<dbReference type="EMBL" id="QVME01000004">
    <property type="protein sequence ID" value="RGE67745.1"/>
    <property type="molecule type" value="Genomic_DNA"/>
</dbReference>
<sequence length="218" mass="23013">MKKVVFVSTVAGIIPGMKEAFARQFPDVQLINLLDDGIIPEITENGGKLTPDIIKRVADYGVTAERYGASAAVCMCTTIAPAVDAAQPAVGIPYLKIDGPMLERAATMGDRIALLVTAELTFGPSTQSARKAAEKMGRGQVQIDTILVEGAWAALNLEGDKAAHDRLIVEKAREVAGSYDVIVLEQASMVDAASALEDLGVPVLTSVEMGIAQLAQYL</sequence>
<evidence type="ECO:0000313" key="2">
    <source>
        <dbReference type="EMBL" id="CUP31523.1"/>
    </source>
</evidence>
<dbReference type="Gene3D" id="3.40.50.12500">
    <property type="match status" value="1"/>
</dbReference>
<dbReference type="Proteomes" id="UP000095765">
    <property type="component" value="Unassembled WGS sequence"/>
</dbReference>
<dbReference type="InterPro" id="IPR053714">
    <property type="entry name" value="Iso_Racemase_Enz_sf"/>
</dbReference>
<dbReference type="EMBL" id="NFKP01000008">
    <property type="protein sequence ID" value="OUP69608.1"/>
    <property type="molecule type" value="Genomic_DNA"/>
</dbReference>
<reference evidence="3" key="3">
    <citation type="journal article" date="2018" name="BMC Genomics">
        <title>Whole genome sequencing and function prediction of 133 gut anaerobes isolated from chicken caecum in pure cultures.</title>
        <authorList>
            <person name="Medvecky M."/>
            <person name="Cejkova D."/>
            <person name="Polansky O."/>
            <person name="Karasova D."/>
            <person name="Kubasova T."/>
            <person name="Cizek A."/>
            <person name="Rychlik I."/>
        </authorList>
    </citation>
    <scope>NUCLEOTIDE SEQUENCE</scope>
    <source>
        <strain evidence="3">An175</strain>
    </source>
</reference>
<evidence type="ECO:0000313" key="5">
    <source>
        <dbReference type="Proteomes" id="UP000095765"/>
    </source>
</evidence>
<evidence type="ECO:0000313" key="4">
    <source>
        <dbReference type="EMBL" id="RGE67745.1"/>
    </source>
</evidence>
<evidence type="ECO:0000313" key="7">
    <source>
        <dbReference type="Proteomes" id="UP000260828"/>
    </source>
</evidence>
<dbReference type="Proteomes" id="UP000196386">
    <property type="component" value="Unassembled WGS sequence"/>
</dbReference>
<evidence type="ECO:0000313" key="3">
    <source>
        <dbReference type="EMBL" id="OUP69608.1"/>
    </source>
</evidence>
<gene>
    <name evidence="3" type="ORF">B5F11_08145</name>
    <name evidence="4" type="ORF">DXC40_09685</name>
    <name evidence="2" type="ORF">ERS852551_00434</name>
</gene>
<name>A0A174M580_9FIRM</name>
<proteinExistence type="inferred from homology"/>